<gene>
    <name evidence="1" type="ORF">ED208_06530</name>
</gene>
<dbReference type="InterPro" id="IPR029063">
    <property type="entry name" value="SAM-dependent_MTases_sf"/>
</dbReference>
<protein>
    <recommendedName>
        <fullName evidence="3">Class I SAM-dependent methyltransferase</fullName>
    </recommendedName>
</protein>
<accession>A0A3N0VH45</accession>
<dbReference type="Gene3D" id="3.40.50.150">
    <property type="entry name" value="Vaccinia Virus protein VP39"/>
    <property type="match status" value="1"/>
</dbReference>
<dbReference type="Proteomes" id="UP000282106">
    <property type="component" value="Unassembled WGS sequence"/>
</dbReference>
<proteinExistence type="predicted"/>
<dbReference type="SUPFAM" id="SSF53335">
    <property type="entry name" value="S-adenosyl-L-methionine-dependent methyltransferases"/>
    <property type="match status" value="1"/>
</dbReference>
<name>A0A3N0VH45_9GAMM</name>
<comment type="caution">
    <text evidence="1">The sequence shown here is derived from an EMBL/GenBank/DDBJ whole genome shotgun (WGS) entry which is preliminary data.</text>
</comment>
<dbReference type="PANTHER" id="PTHR40036:SF1">
    <property type="entry name" value="MACROCIN O-METHYLTRANSFERASE"/>
    <property type="match status" value="1"/>
</dbReference>
<evidence type="ECO:0000313" key="2">
    <source>
        <dbReference type="Proteomes" id="UP000282106"/>
    </source>
</evidence>
<dbReference type="AlphaFoldDB" id="A0A3N0VH45"/>
<dbReference type="PANTHER" id="PTHR40036">
    <property type="entry name" value="MACROCIN O-METHYLTRANSFERASE"/>
    <property type="match status" value="1"/>
</dbReference>
<evidence type="ECO:0000313" key="1">
    <source>
        <dbReference type="EMBL" id="ROH92022.1"/>
    </source>
</evidence>
<sequence>MPPLAAQAAAGGEVLVIGVEGEFLQGVLAGLVQRGLRHRRLAPEAIAGLGKPQLAGVGCLLLALPDSQSQFAAARALVANPASAEIPLEYLALPREDNAAIAEWDHYDTRDFVSPLISQHGAAFYDIYRESLSRFRRKTDIRDYLDLSQLLESVVSRGVPGQVAEFGSYKGHSGYLISRVLERLGSDKTLYMFDMFENFPEEGVGVDRFWSGTHQVDFAQIQQRFSDRANVRLVKGDFTRTVLETDTGPLALTFIDCDSYRATRVLLAELWGSRVPVGGIVIMEDYGHAALLGNRLAVHEFFDGRRDAVTWFSQFSGFFVAIKLA</sequence>
<evidence type="ECO:0008006" key="3">
    <source>
        <dbReference type="Google" id="ProtNLM"/>
    </source>
</evidence>
<dbReference type="Pfam" id="PF05711">
    <property type="entry name" value="TylF"/>
    <property type="match status" value="1"/>
</dbReference>
<keyword evidence="2" id="KW-1185">Reference proteome</keyword>
<reference evidence="1 2" key="1">
    <citation type="submission" date="2018-10" db="EMBL/GenBank/DDBJ databases">
        <authorList>
            <person name="Chen W.-M."/>
        </authorList>
    </citation>
    <scope>NUCLEOTIDE SEQUENCE [LARGE SCALE GENOMIC DNA]</scope>
    <source>
        <strain evidence="1 2">THS-13</strain>
    </source>
</reference>
<dbReference type="InParanoid" id="A0A3N0VH45"/>
<organism evidence="1 2">
    <name type="scientific">Stagnimonas aquatica</name>
    <dbReference type="NCBI Taxonomy" id="2689987"/>
    <lineage>
        <taxon>Bacteria</taxon>
        <taxon>Pseudomonadati</taxon>
        <taxon>Pseudomonadota</taxon>
        <taxon>Gammaproteobacteria</taxon>
        <taxon>Nevskiales</taxon>
        <taxon>Nevskiaceae</taxon>
        <taxon>Stagnimonas</taxon>
    </lineage>
</organism>
<dbReference type="InterPro" id="IPR008884">
    <property type="entry name" value="TylF_MeTrfase"/>
</dbReference>
<dbReference type="EMBL" id="RJVO01000002">
    <property type="protein sequence ID" value="ROH92022.1"/>
    <property type="molecule type" value="Genomic_DNA"/>
</dbReference>